<protein>
    <submittedName>
        <fullName evidence="1">Uncharacterized protein</fullName>
    </submittedName>
</protein>
<name>A0ABY1MAK9_RHORH</name>
<sequence length="33" mass="3341">MVIGEAATMSMTSDPSTRVTVACADANCGGTEY</sequence>
<comment type="caution">
    <text evidence="1">The sequence shown here is derived from an EMBL/GenBank/DDBJ whole genome shotgun (WGS) entry which is preliminary data.</text>
</comment>
<organism evidence="1 2">
    <name type="scientific">Rhodococcus rhodochrous J3</name>
    <dbReference type="NCBI Taxonomy" id="903528"/>
    <lineage>
        <taxon>Bacteria</taxon>
        <taxon>Bacillati</taxon>
        <taxon>Actinomycetota</taxon>
        <taxon>Actinomycetes</taxon>
        <taxon>Mycobacteriales</taxon>
        <taxon>Nocardiaceae</taxon>
        <taxon>Rhodococcus</taxon>
    </lineage>
</organism>
<reference evidence="1 2" key="1">
    <citation type="submission" date="2017-04" db="EMBL/GenBank/DDBJ databases">
        <authorList>
            <person name="Varghese N."/>
            <person name="Submissions S."/>
        </authorList>
    </citation>
    <scope>NUCLEOTIDE SEQUENCE [LARGE SCALE GENOMIC DNA]</scope>
    <source>
        <strain evidence="1 2">J3</strain>
    </source>
</reference>
<evidence type="ECO:0000313" key="2">
    <source>
        <dbReference type="Proteomes" id="UP000193566"/>
    </source>
</evidence>
<dbReference type="Proteomes" id="UP000193566">
    <property type="component" value="Unassembled WGS sequence"/>
</dbReference>
<gene>
    <name evidence="1" type="ORF">SAMN02745947_02445</name>
</gene>
<proteinExistence type="predicted"/>
<accession>A0ABY1MAK9</accession>
<dbReference type="EMBL" id="FXAV01000005">
    <property type="protein sequence ID" value="SMG36230.1"/>
    <property type="molecule type" value="Genomic_DNA"/>
</dbReference>
<evidence type="ECO:0000313" key="1">
    <source>
        <dbReference type="EMBL" id="SMG36230.1"/>
    </source>
</evidence>
<keyword evidence="2" id="KW-1185">Reference proteome</keyword>